<protein>
    <submittedName>
        <fullName evidence="1">Uncharacterized protein</fullName>
    </submittedName>
</protein>
<gene>
    <name evidence="1" type="ORF">MAXJ12_13831</name>
</gene>
<feature type="non-terminal residue" evidence="1">
    <location>
        <position position="43"/>
    </location>
</feature>
<dbReference type="Proteomes" id="UP000003250">
    <property type="component" value="Unassembled WGS sequence"/>
</dbReference>
<dbReference type="AlphaFoldDB" id="H0HRI1"/>
<name>H0HRI1_9HYPH</name>
<evidence type="ECO:0000313" key="2">
    <source>
        <dbReference type="Proteomes" id="UP000003250"/>
    </source>
</evidence>
<evidence type="ECO:0000313" key="1">
    <source>
        <dbReference type="EMBL" id="EHK56645.1"/>
    </source>
</evidence>
<keyword evidence="2" id="KW-1185">Reference proteome</keyword>
<dbReference type="EMBL" id="AHAM01000109">
    <property type="protein sequence ID" value="EHK56645.1"/>
    <property type="molecule type" value="Genomic_DNA"/>
</dbReference>
<organism evidence="1 2">
    <name type="scientific">Mesorhizobium alhagi CCNWXJ12-2</name>
    <dbReference type="NCBI Taxonomy" id="1107882"/>
    <lineage>
        <taxon>Bacteria</taxon>
        <taxon>Pseudomonadati</taxon>
        <taxon>Pseudomonadota</taxon>
        <taxon>Alphaproteobacteria</taxon>
        <taxon>Hyphomicrobiales</taxon>
        <taxon>Phyllobacteriaceae</taxon>
        <taxon>Allomesorhizobium</taxon>
    </lineage>
</organism>
<reference evidence="1 2" key="1">
    <citation type="journal article" date="2012" name="J. Bacteriol.">
        <title>Draft Genome Sequence of Mesorhizobium alhagi CCNWXJ12-2T, a Novel Salt-Resistant Species Isolated from the Desert of Northwestern China.</title>
        <authorList>
            <person name="Zhou M."/>
            <person name="Chen W."/>
            <person name="Chen H."/>
            <person name="Wei G."/>
        </authorList>
    </citation>
    <scope>NUCLEOTIDE SEQUENCE [LARGE SCALE GENOMIC DNA]</scope>
    <source>
        <strain evidence="1 2">CCNWXJ12-2</strain>
    </source>
</reference>
<sequence length="43" mass="4677">MSLTPELVARCHRAVEDTGPEPGLAYLDDADYEAMLDTALLGR</sequence>
<accession>H0HRI1</accession>
<proteinExistence type="predicted"/>